<dbReference type="EMBL" id="JBHFXX010000017">
    <property type="protein sequence ID" value="MFB3802177.1"/>
    <property type="molecule type" value="Genomic_DNA"/>
</dbReference>
<dbReference type="RefSeq" id="WP_304485115.1">
    <property type="nucleotide sequence ID" value="NZ_JAUQOQ010000019.1"/>
</dbReference>
<evidence type="ECO:0000313" key="2">
    <source>
        <dbReference type="Proteomes" id="UP001577047"/>
    </source>
</evidence>
<sequence>MSKYTVTCLHLHSLALGQFGKLTAEIQLPAGSTTNYSIPAPVKLEHMSIAELKAYILRDFEMANQD</sequence>
<proteinExistence type="predicted"/>
<keyword evidence="2" id="KW-1185">Reference proteome</keyword>
<evidence type="ECO:0000313" key="1">
    <source>
        <dbReference type="EMBL" id="MFB3802177.1"/>
    </source>
</evidence>
<accession>A0ABV4ZCX1</accession>
<protein>
    <submittedName>
        <fullName evidence="1">Uncharacterized protein</fullName>
    </submittedName>
</protein>
<dbReference type="Proteomes" id="UP001577047">
    <property type="component" value="Unassembled WGS sequence"/>
</dbReference>
<gene>
    <name evidence="1" type="ORF">ACE1YR_17360</name>
</gene>
<comment type="caution">
    <text evidence="1">The sequence shown here is derived from an EMBL/GenBank/DDBJ whole genome shotgun (WGS) entry which is preliminary data.</text>
</comment>
<name>A0ABV4ZCX1_9PSED</name>
<reference evidence="1 2" key="1">
    <citation type="submission" date="2024-09" db="EMBL/GenBank/DDBJ databases">
        <authorList>
            <person name="Fullem K."/>
        </authorList>
    </citation>
    <scope>NUCLEOTIDE SEQUENCE [LARGE SCALE GENOMIC DNA]</scope>
    <source>
        <strain evidence="2">K1(2024)</strain>
    </source>
</reference>
<organism evidence="1 2">
    <name type="scientific">Pseudomonas boreofloridensis</name>
    <dbReference type="NCBI Taxonomy" id="3064348"/>
    <lineage>
        <taxon>Bacteria</taxon>
        <taxon>Pseudomonadati</taxon>
        <taxon>Pseudomonadota</taxon>
        <taxon>Gammaproteobacteria</taxon>
        <taxon>Pseudomonadales</taxon>
        <taxon>Pseudomonadaceae</taxon>
        <taxon>Pseudomonas</taxon>
    </lineage>
</organism>